<evidence type="ECO:0000259" key="8">
    <source>
        <dbReference type="Pfam" id="PF05504"/>
    </source>
</evidence>
<keyword evidence="3" id="KW-0309">Germination</keyword>
<dbReference type="InterPro" id="IPR038501">
    <property type="entry name" value="Spore_GerAC_C_sf"/>
</dbReference>
<dbReference type="InterPro" id="IPR057336">
    <property type="entry name" value="GerAC_N"/>
</dbReference>
<dbReference type="Proteomes" id="UP000570361">
    <property type="component" value="Unassembled WGS sequence"/>
</dbReference>
<dbReference type="Pfam" id="PF05504">
    <property type="entry name" value="Spore_GerAC"/>
    <property type="match status" value="1"/>
</dbReference>
<evidence type="ECO:0000256" key="3">
    <source>
        <dbReference type="ARBA" id="ARBA00022544"/>
    </source>
</evidence>
<dbReference type="AlphaFoldDB" id="A0A7W5B266"/>
<dbReference type="PROSITE" id="PS51257">
    <property type="entry name" value="PROKAR_LIPOPROTEIN"/>
    <property type="match status" value="1"/>
</dbReference>
<evidence type="ECO:0000256" key="1">
    <source>
        <dbReference type="ARBA" id="ARBA00004635"/>
    </source>
</evidence>
<keyword evidence="7" id="KW-0449">Lipoprotein</keyword>
<sequence>MRKTIAVLFVLLLGTMFLAGCWNSRELRNLAIVVGIGIDKIPNSEQYRVSFQIVNPHGASEGKARGSSSGEAPHIVYTSVDYSIFSALRKTTQKVPRQLFFAHAQLLVIGEALAKEGIQELFDFYERSHELRLNTSVAIARGTSAESVLKVLTPLTTSDATAISSRLKITSEIWAHNVDQDISSIIKQLAGGGEPAISGVRIVDSNSTPTSNLELKGIALLSKGKLAGWMDGRTARGAVWALNQMKSTNVNLDCGEMKNGISIEVIRSSTKVRAHVVEGKPAFTIKVKEEGSLSEARCSIDPGSKEAMLKLQQQLADETKQEIELAVQAAQAKKSDSFNLWAELKRTQPKLWERIQKEWPDIFAGCEVKVEVEAFIRRTGMRGKTFTQPQD</sequence>
<accession>A0A7W5B266</accession>
<dbReference type="InterPro" id="IPR046953">
    <property type="entry name" value="Spore_GerAC-like_C"/>
</dbReference>
<comment type="subcellular location">
    <subcellularLocation>
        <location evidence="1">Membrane</location>
        <topology evidence="1">Lipid-anchor</topology>
    </subcellularLocation>
</comment>
<evidence type="ECO:0000256" key="6">
    <source>
        <dbReference type="ARBA" id="ARBA00023139"/>
    </source>
</evidence>
<dbReference type="Gene3D" id="3.30.300.210">
    <property type="entry name" value="Nutrient germinant receptor protein C, domain 3"/>
    <property type="match status" value="1"/>
</dbReference>
<evidence type="ECO:0000256" key="4">
    <source>
        <dbReference type="ARBA" id="ARBA00022729"/>
    </source>
</evidence>
<keyword evidence="11" id="KW-1185">Reference proteome</keyword>
<proteinExistence type="inferred from homology"/>
<dbReference type="NCBIfam" id="TIGR02887">
    <property type="entry name" value="spore_ger_x_C"/>
    <property type="match status" value="1"/>
</dbReference>
<comment type="caution">
    <text evidence="10">The sequence shown here is derived from an EMBL/GenBank/DDBJ whole genome shotgun (WGS) entry which is preliminary data.</text>
</comment>
<dbReference type="EMBL" id="JACHXK010000014">
    <property type="protein sequence ID" value="MBB3112794.1"/>
    <property type="molecule type" value="Genomic_DNA"/>
</dbReference>
<comment type="similarity">
    <text evidence="2">Belongs to the GerABKC lipoprotein family.</text>
</comment>
<dbReference type="InterPro" id="IPR008844">
    <property type="entry name" value="Spore_GerAC-like"/>
</dbReference>
<evidence type="ECO:0000256" key="5">
    <source>
        <dbReference type="ARBA" id="ARBA00023136"/>
    </source>
</evidence>
<dbReference type="PANTHER" id="PTHR35789:SF1">
    <property type="entry name" value="SPORE GERMINATION PROTEIN B3"/>
    <property type="match status" value="1"/>
</dbReference>
<gene>
    <name evidence="10" type="ORF">FHS18_004896</name>
</gene>
<dbReference type="GO" id="GO:0016020">
    <property type="term" value="C:membrane"/>
    <property type="evidence" value="ECO:0007669"/>
    <property type="project" value="UniProtKB-SubCell"/>
</dbReference>
<feature type="domain" description="Spore germination GerAC-like C-terminal" evidence="8">
    <location>
        <begin position="216"/>
        <end position="380"/>
    </location>
</feature>
<dbReference type="RefSeq" id="WP_183602902.1">
    <property type="nucleotide sequence ID" value="NZ_JACHXK010000014.1"/>
</dbReference>
<organism evidence="10 11">
    <name type="scientific">Paenibacillus phyllosphaerae</name>
    <dbReference type="NCBI Taxonomy" id="274593"/>
    <lineage>
        <taxon>Bacteria</taxon>
        <taxon>Bacillati</taxon>
        <taxon>Bacillota</taxon>
        <taxon>Bacilli</taxon>
        <taxon>Bacillales</taxon>
        <taxon>Paenibacillaceae</taxon>
        <taxon>Paenibacillus</taxon>
    </lineage>
</organism>
<keyword evidence="6" id="KW-0564">Palmitate</keyword>
<keyword evidence="5" id="KW-0472">Membrane</keyword>
<feature type="domain" description="Spore germination protein N-terminal" evidence="9">
    <location>
        <begin position="23"/>
        <end position="201"/>
    </location>
</feature>
<dbReference type="Pfam" id="PF25198">
    <property type="entry name" value="Spore_GerAC_N"/>
    <property type="match status" value="1"/>
</dbReference>
<dbReference type="GO" id="GO:0009847">
    <property type="term" value="P:spore germination"/>
    <property type="evidence" value="ECO:0007669"/>
    <property type="project" value="InterPro"/>
</dbReference>
<evidence type="ECO:0000256" key="7">
    <source>
        <dbReference type="ARBA" id="ARBA00023288"/>
    </source>
</evidence>
<evidence type="ECO:0000259" key="9">
    <source>
        <dbReference type="Pfam" id="PF25198"/>
    </source>
</evidence>
<dbReference type="PANTHER" id="PTHR35789">
    <property type="entry name" value="SPORE GERMINATION PROTEIN B3"/>
    <property type="match status" value="1"/>
</dbReference>
<reference evidence="10 11" key="1">
    <citation type="submission" date="2020-08" db="EMBL/GenBank/DDBJ databases">
        <title>Genomic Encyclopedia of Type Strains, Phase III (KMG-III): the genomes of soil and plant-associated and newly described type strains.</title>
        <authorList>
            <person name="Whitman W."/>
        </authorList>
    </citation>
    <scope>NUCLEOTIDE SEQUENCE [LARGE SCALE GENOMIC DNA]</scope>
    <source>
        <strain evidence="10 11">CECT 5862</strain>
    </source>
</reference>
<keyword evidence="4" id="KW-0732">Signal</keyword>
<name>A0A7W5B266_9BACL</name>
<evidence type="ECO:0000313" key="11">
    <source>
        <dbReference type="Proteomes" id="UP000570361"/>
    </source>
</evidence>
<evidence type="ECO:0000313" key="10">
    <source>
        <dbReference type="EMBL" id="MBB3112794.1"/>
    </source>
</evidence>
<protein>
    <submittedName>
        <fullName evidence="10">Spore germination protein KC</fullName>
    </submittedName>
</protein>
<evidence type="ECO:0000256" key="2">
    <source>
        <dbReference type="ARBA" id="ARBA00007886"/>
    </source>
</evidence>